<organism evidence="1 2">
    <name type="scientific">Actinomadura fibrosa</name>
    <dbReference type="NCBI Taxonomy" id="111802"/>
    <lineage>
        <taxon>Bacteria</taxon>
        <taxon>Bacillati</taxon>
        <taxon>Actinomycetota</taxon>
        <taxon>Actinomycetes</taxon>
        <taxon>Streptosporangiales</taxon>
        <taxon>Thermomonosporaceae</taxon>
        <taxon>Actinomadura</taxon>
    </lineage>
</organism>
<comment type="caution">
    <text evidence="1">The sequence shown here is derived from an EMBL/GenBank/DDBJ whole genome shotgun (WGS) entry which is preliminary data.</text>
</comment>
<gene>
    <name evidence="1" type="ORF">ACFQZM_14380</name>
</gene>
<keyword evidence="2" id="KW-1185">Reference proteome</keyword>
<sequence length="159" mass="17413">MSWIPVLATAMGAVIGLGSALLTEHLRFRREHHQRFAAVRREAYTDYLSALHEANEAMRGVALGEYPDSTPQQAARAAFRAAGVTKAREHIILVAPPAVITAADQAFRSLRTMRDRIGQGEQLAEYEPVLLAYGEHLHELRDAIRHDLGASGGAPQIPL</sequence>
<proteinExistence type="predicted"/>
<dbReference type="Proteomes" id="UP001597063">
    <property type="component" value="Unassembled WGS sequence"/>
</dbReference>
<dbReference type="EMBL" id="JBHTGP010000006">
    <property type="protein sequence ID" value="MFD0685692.1"/>
    <property type="molecule type" value="Genomic_DNA"/>
</dbReference>
<accession>A0ABW2XIA1</accession>
<evidence type="ECO:0000313" key="2">
    <source>
        <dbReference type="Proteomes" id="UP001597063"/>
    </source>
</evidence>
<evidence type="ECO:0008006" key="3">
    <source>
        <dbReference type="Google" id="ProtNLM"/>
    </source>
</evidence>
<protein>
    <recommendedName>
        <fullName evidence="3">Secreted protein</fullName>
    </recommendedName>
</protein>
<dbReference type="RefSeq" id="WP_131756135.1">
    <property type="nucleotide sequence ID" value="NZ_CAACUY010000012.1"/>
</dbReference>
<reference evidence="2" key="1">
    <citation type="journal article" date="2019" name="Int. J. Syst. Evol. Microbiol.">
        <title>The Global Catalogue of Microorganisms (GCM) 10K type strain sequencing project: providing services to taxonomists for standard genome sequencing and annotation.</title>
        <authorList>
            <consortium name="The Broad Institute Genomics Platform"/>
            <consortium name="The Broad Institute Genome Sequencing Center for Infectious Disease"/>
            <person name="Wu L."/>
            <person name="Ma J."/>
        </authorList>
    </citation>
    <scope>NUCLEOTIDE SEQUENCE [LARGE SCALE GENOMIC DNA]</scope>
    <source>
        <strain evidence="2">JCM 9371</strain>
    </source>
</reference>
<name>A0ABW2XIA1_9ACTN</name>
<evidence type="ECO:0000313" key="1">
    <source>
        <dbReference type="EMBL" id="MFD0685692.1"/>
    </source>
</evidence>